<evidence type="ECO:0000256" key="4">
    <source>
        <dbReference type="ARBA" id="ARBA00022898"/>
    </source>
</evidence>
<keyword evidence="5" id="KW-0408">Iron</keyword>
<dbReference type="InterPro" id="IPR015421">
    <property type="entry name" value="PyrdxlP-dep_Trfase_major"/>
</dbReference>
<dbReference type="AlphaFoldDB" id="A0A4J2FUT8"/>
<sequence length="400" mass="44167">MSQAPFHDTIEGVILESVRNMIYFDNSATTRPYPEALETYMQVASKILGNPSSLHRLGDQATRILDASRQQIADLIGKKSDEIFFTSGGTEGDNWIIKGVAFEKAQFGKHIIVSAIEHPAVKESALWLKAQGFEVDFAPVDKKGFVDVEALEDLIRPDTTLVSIMAVNNEIGSVQPIEAISKLLADKPTISFHVDAVQALAKIPTEKYLTERVDFATFSGHKFHGIRGVGFIYIKSGKKITPLLTGGGQERDYRSTTENVAGIAATAKALRLSMEKLDIFRSKTGQMKAVIRQALLDYPDIFVFSDEEDFAPHILTFEIKGVRGEVIVHAFEDYDIFISTTSACSSKAGKPAGTLIAMGVDKDKAQSAVRLSLDLENDMSQVEQFLTKLKLIYNQTRKVR</sequence>
<dbReference type="SUPFAM" id="SSF53383">
    <property type="entry name" value="PLP-dependent transferases"/>
    <property type="match status" value="1"/>
</dbReference>
<dbReference type="InterPro" id="IPR000192">
    <property type="entry name" value="Aminotrans_V_dom"/>
</dbReference>
<keyword evidence="4" id="KW-0663">Pyridoxal phosphate</keyword>
<evidence type="ECO:0000256" key="3">
    <source>
        <dbReference type="ARBA" id="ARBA00022723"/>
    </source>
</evidence>
<evidence type="ECO:0000256" key="6">
    <source>
        <dbReference type="ARBA" id="ARBA00023014"/>
    </source>
</evidence>
<dbReference type="Gene3D" id="3.40.640.10">
    <property type="entry name" value="Type I PLP-dependent aspartate aminotransferase-like (Major domain)"/>
    <property type="match status" value="1"/>
</dbReference>
<dbReference type="PANTHER" id="PTHR11601">
    <property type="entry name" value="CYSTEINE DESULFURYLASE FAMILY MEMBER"/>
    <property type="match status" value="1"/>
</dbReference>
<dbReference type="PANTHER" id="PTHR11601:SF50">
    <property type="entry name" value="CYSTEINE DESULFURASE ISCS 2-RELATED"/>
    <property type="match status" value="1"/>
</dbReference>
<dbReference type="GO" id="GO:0046872">
    <property type="term" value="F:metal ion binding"/>
    <property type="evidence" value="ECO:0007669"/>
    <property type="project" value="UniProtKB-KW"/>
</dbReference>
<dbReference type="EMBL" id="CAATIR010000003">
    <property type="protein sequence ID" value="VNQ82275.1"/>
    <property type="molecule type" value="Genomic_DNA"/>
</dbReference>
<dbReference type="InterPro" id="IPR015422">
    <property type="entry name" value="PyrdxlP-dep_Trfase_small"/>
</dbReference>
<dbReference type="InterPro" id="IPR020578">
    <property type="entry name" value="Aminotrans_V_PyrdxlP_BS"/>
</dbReference>
<protein>
    <submittedName>
        <fullName evidence="9">Class-V aminotransferase</fullName>
        <ecNumber evidence="9">2.8.1.7</ecNumber>
    </submittedName>
</protein>
<keyword evidence="6" id="KW-0411">Iron-sulfur</keyword>
<keyword evidence="9" id="KW-0032">Aminotransferase</keyword>
<keyword evidence="9" id="KW-0808">Transferase</keyword>
<organism evidence="9">
    <name type="scientific">Streptococcus pneumoniae</name>
    <dbReference type="NCBI Taxonomy" id="1313"/>
    <lineage>
        <taxon>Bacteria</taxon>
        <taxon>Bacillati</taxon>
        <taxon>Bacillota</taxon>
        <taxon>Bacilli</taxon>
        <taxon>Lactobacillales</taxon>
        <taxon>Streptococcaceae</taxon>
        <taxon>Streptococcus</taxon>
    </lineage>
</organism>
<evidence type="ECO:0000256" key="7">
    <source>
        <dbReference type="RuleBase" id="RU004504"/>
    </source>
</evidence>
<evidence type="ECO:0000256" key="5">
    <source>
        <dbReference type="ARBA" id="ARBA00023004"/>
    </source>
</evidence>
<dbReference type="GO" id="GO:0051536">
    <property type="term" value="F:iron-sulfur cluster binding"/>
    <property type="evidence" value="ECO:0007669"/>
    <property type="project" value="UniProtKB-KW"/>
</dbReference>
<dbReference type="PIRSF" id="PIRSF005572">
    <property type="entry name" value="NifS"/>
    <property type="match status" value="1"/>
</dbReference>
<dbReference type="Pfam" id="PF00266">
    <property type="entry name" value="Aminotran_5"/>
    <property type="match status" value="1"/>
</dbReference>
<proteinExistence type="inferred from homology"/>
<dbReference type="EC" id="2.8.1.7" evidence="9"/>
<gene>
    <name evidence="9" type="primary">iscS_1</name>
    <name evidence="9" type="ORF">SAMEA2341575_00524</name>
</gene>
<name>A0A4J2FUT8_STREE</name>
<evidence type="ECO:0000256" key="1">
    <source>
        <dbReference type="ARBA" id="ARBA00001933"/>
    </source>
</evidence>
<accession>A0A4J2FUT8</accession>
<evidence type="ECO:0000256" key="2">
    <source>
        <dbReference type="ARBA" id="ARBA00006490"/>
    </source>
</evidence>
<dbReference type="Gene3D" id="3.90.1150.10">
    <property type="entry name" value="Aspartate Aminotransferase, domain 1"/>
    <property type="match status" value="1"/>
</dbReference>
<evidence type="ECO:0000259" key="8">
    <source>
        <dbReference type="Pfam" id="PF00266"/>
    </source>
</evidence>
<dbReference type="GO" id="GO:0031071">
    <property type="term" value="F:cysteine desulfurase activity"/>
    <property type="evidence" value="ECO:0007669"/>
    <property type="project" value="UniProtKB-EC"/>
</dbReference>
<reference evidence="9" key="1">
    <citation type="submission" date="2019-04" db="EMBL/GenBank/DDBJ databases">
        <authorList>
            <consortium name="Pathogen Informatics"/>
        </authorList>
    </citation>
    <scope>NUCLEOTIDE SEQUENCE</scope>
    <source>
        <strain evidence="9">GPSC8</strain>
    </source>
</reference>
<comment type="similarity">
    <text evidence="2">Belongs to the class-V pyridoxal-phosphate-dependent aminotransferase family. NifS/IscS subfamily.</text>
</comment>
<evidence type="ECO:0000313" key="9">
    <source>
        <dbReference type="EMBL" id="VNQ82275.1"/>
    </source>
</evidence>
<keyword evidence="3" id="KW-0479">Metal-binding</keyword>
<dbReference type="InterPro" id="IPR016454">
    <property type="entry name" value="Cysteine_dSase"/>
</dbReference>
<dbReference type="InterPro" id="IPR015424">
    <property type="entry name" value="PyrdxlP-dep_Trfase"/>
</dbReference>
<dbReference type="Gene3D" id="1.10.260.50">
    <property type="match status" value="1"/>
</dbReference>
<dbReference type="GO" id="GO:0008483">
    <property type="term" value="F:transaminase activity"/>
    <property type="evidence" value="ECO:0007669"/>
    <property type="project" value="UniProtKB-KW"/>
</dbReference>
<feature type="domain" description="Aminotransferase class V" evidence="8">
    <location>
        <begin position="22"/>
        <end position="385"/>
    </location>
</feature>
<dbReference type="PROSITE" id="PS00595">
    <property type="entry name" value="AA_TRANSFER_CLASS_5"/>
    <property type="match status" value="1"/>
</dbReference>
<comment type="cofactor">
    <cofactor evidence="1 7">
        <name>pyridoxal 5'-phosphate</name>
        <dbReference type="ChEBI" id="CHEBI:597326"/>
    </cofactor>
</comment>